<keyword evidence="11" id="KW-1185">Reference proteome</keyword>
<dbReference type="GO" id="GO:0032267">
    <property type="term" value="F:tRNA(Ile)-lysidine synthase activity"/>
    <property type="evidence" value="ECO:0007669"/>
    <property type="project" value="UniProtKB-EC"/>
</dbReference>
<gene>
    <name evidence="8" type="primary">tilS</name>
    <name evidence="10" type="ordered locus">Tter_1051</name>
</gene>
<dbReference type="GO" id="GO:0006400">
    <property type="term" value="P:tRNA modification"/>
    <property type="evidence" value="ECO:0007669"/>
    <property type="project" value="UniProtKB-UniRule"/>
</dbReference>
<dbReference type="EMBL" id="CP001825">
    <property type="protein sequence ID" value="ACZ41967.1"/>
    <property type="molecule type" value="Genomic_DNA"/>
</dbReference>
<dbReference type="GO" id="GO:0005737">
    <property type="term" value="C:cytoplasm"/>
    <property type="evidence" value="ECO:0007669"/>
    <property type="project" value="UniProtKB-SubCell"/>
</dbReference>
<dbReference type="OrthoDB" id="9807403at2"/>
<evidence type="ECO:0000313" key="10">
    <source>
        <dbReference type="EMBL" id="ACZ41967.1"/>
    </source>
</evidence>
<dbReference type="Proteomes" id="UP000000323">
    <property type="component" value="Chromosome 1"/>
</dbReference>
<dbReference type="InterPro" id="IPR012795">
    <property type="entry name" value="tRNA_Ile_lys_synt_N"/>
</dbReference>
<reference evidence="11" key="1">
    <citation type="journal article" date="2010" name="Stand. Genomic Sci.">
        <title>Complete genome sequence of 'Thermobaculum terrenum' type strain (YNP1).</title>
        <authorList>
            <person name="Kiss H."/>
            <person name="Cleland D."/>
            <person name="Lapidus A."/>
            <person name="Lucas S."/>
            <person name="Glavina Del Rio T."/>
            <person name="Nolan M."/>
            <person name="Tice H."/>
            <person name="Han C."/>
            <person name="Goodwin L."/>
            <person name="Pitluck S."/>
            <person name="Liolios K."/>
            <person name="Ivanova N."/>
            <person name="Mavromatis K."/>
            <person name="Ovchinnikova G."/>
            <person name="Pati A."/>
            <person name="Chen A."/>
            <person name="Palaniappan K."/>
            <person name="Land M."/>
            <person name="Hauser L."/>
            <person name="Chang Y."/>
            <person name="Jeffries C."/>
            <person name="Lu M."/>
            <person name="Brettin T."/>
            <person name="Detter J."/>
            <person name="Goker M."/>
            <person name="Tindall B."/>
            <person name="Beck B."/>
            <person name="McDermott T."/>
            <person name="Woyke T."/>
            <person name="Bristow J."/>
            <person name="Eisen J."/>
            <person name="Markowitz V."/>
            <person name="Hugenholtz P."/>
            <person name="Kyrpides N."/>
            <person name="Klenk H."/>
            <person name="Cheng J."/>
        </authorList>
    </citation>
    <scope>NUCLEOTIDE SEQUENCE [LARGE SCALE GENOMIC DNA]</scope>
    <source>
        <strain evidence="11">ATCC BAA-798 / YNP1</strain>
    </source>
</reference>
<dbReference type="SMART" id="SM00977">
    <property type="entry name" value="TilS_C"/>
    <property type="match status" value="1"/>
</dbReference>
<dbReference type="KEGG" id="ttr:Tter_1051"/>
<keyword evidence="5 8" id="KW-0547">Nucleotide-binding</keyword>
<keyword evidence="6 8" id="KW-0067">ATP-binding</keyword>
<dbReference type="Pfam" id="PF01171">
    <property type="entry name" value="ATP_bind_3"/>
    <property type="match status" value="1"/>
</dbReference>
<dbReference type="InterPro" id="IPR011063">
    <property type="entry name" value="TilS/TtcA_N"/>
</dbReference>
<evidence type="ECO:0000256" key="5">
    <source>
        <dbReference type="ARBA" id="ARBA00022741"/>
    </source>
</evidence>
<dbReference type="PANTHER" id="PTHR43033">
    <property type="entry name" value="TRNA(ILE)-LYSIDINE SYNTHASE-RELATED"/>
    <property type="match status" value="1"/>
</dbReference>
<evidence type="ECO:0000256" key="1">
    <source>
        <dbReference type="ARBA" id="ARBA00004496"/>
    </source>
</evidence>
<dbReference type="InterPro" id="IPR012094">
    <property type="entry name" value="tRNA_Ile_lys_synt"/>
</dbReference>
<name>D1CGB1_THET1</name>
<dbReference type="NCBIfam" id="TIGR02433">
    <property type="entry name" value="lysidine_TilS_C"/>
    <property type="match status" value="1"/>
</dbReference>
<keyword evidence="4 8" id="KW-0819">tRNA processing</keyword>
<dbReference type="Gene3D" id="3.40.50.620">
    <property type="entry name" value="HUPs"/>
    <property type="match status" value="1"/>
</dbReference>
<evidence type="ECO:0000313" key="11">
    <source>
        <dbReference type="Proteomes" id="UP000000323"/>
    </source>
</evidence>
<dbReference type="InterPro" id="IPR012796">
    <property type="entry name" value="Lysidine-tRNA-synth_C"/>
</dbReference>
<comment type="similarity">
    <text evidence="8">Belongs to the tRNA(Ile)-lysidine synthase family.</text>
</comment>
<evidence type="ECO:0000256" key="6">
    <source>
        <dbReference type="ARBA" id="ARBA00022840"/>
    </source>
</evidence>
<evidence type="ECO:0000256" key="2">
    <source>
        <dbReference type="ARBA" id="ARBA00022490"/>
    </source>
</evidence>
<dbReference type="SUPFAM" id="SSF82829">
    <property type="entry name" value="MesJ substrate recognition domain-like"/>
    <property type="match status" value="1"/>
</dbReference>
<feature type="domain" description="Lysidine-tRNA(Ile) synthetase C-terminal" evidence="9">
    <location>
        <begin position="363"/>
        <end position="437"/>
    </location>
</feature>
<evidence type="ECO:0000259" key="9">
    <source>
        <dbReference type="SMART" id="SM00977"/>
    </source>
</evidence>
<organism evidence="10 11">
    <name type="scientific">Thermobaculum terrenum (strain ATCC BAA-798 / CCMEE 7001 / YNP1)</name>
    <dbReference type="NCBI Taxonomy" id="525904"/>
    <lineage>
        <taxon>Bacteria</taxon>
        <taxon>Bacillati</taxon>
        <taxon>Chloroflexota</taxon>
        <taxon>Chloroflexia</taxon>
        <taxon>Candidatus Thermobaculales</taxon>
        <taxon>Candidatus Thermobaculaceae</taxon>
        <taxon>Thermobaculum</taxon>
    </lineage>
</organism>
<comment type="catalytic activity">
    <reaction evidence="7 8">
        <text>cytidine(34) in tRNA(Ile2) + L-lysine + ATP = lysidine(34) in tRNA(Ile2) + AMP + diphosphate + H(+)</text>
        <dbReference type="Rhea" id="RHEA:43744"/>
        <dbReference type="Rhea" id="RHEA-COMP:10625"/>
        <dbReference type="Rhea" id="RHEA-COMP:10670"/>
        <dbReference type="ChEBI" id="CHEBI:15378"/>
        <dbReference type="ChEBI" id="CHEBI:30616"/>
        <dbReference type="ChEBI" id="CHEBI:32551"/>
        <dbReference type="ChEBI" id="CHEBI:33019"/>
        <dbReference type="ChEBI" id="CHEBI:82748"/>
        <dbReference type="ChEBI" id="CHEBI:83665"/>
        <dbReference type="ChEBI" id="CHEBI:456215"/>
        <dbReference type="EC" id="6.3.4.19"/>
    </reaction>
</comment>
<dbReference type="PANTHER" id="PTHR43033:SF1">
    <property type="entry name" value="TRNA(ILE)-LYSIDINE SYNTHASE-RELATED"/>
    <property type="match status" value="1"/>
</dbReference>
<dbReference type="AlphaFoldDB" id="D1CGB1"/>
<dbReference type="HOGENOM" id="CLU_018869_0_1_0"/>
<evidence type="ECO:0000256" key="8">
    <source>
        <dbReference type="HAMAP-Rule" id="MF_01161"/>
    </source>
</evidence>
<dbReference type="GO" id="GO:0005524">
    <property type="term" value="F:ATP binding"/>
    <property type="evidence" value="ECO:0007669"/>
    <property type="project" value="UniProtKB-UniRule"/>
</dbReference>
<evidence type="ECO:0000256" key="7">
    <source>
        <dbReference type="ARBA" id="ARBA00048539"/>
    </source>
</evidence>
<dbReference type="NCBIfam" id="TIGR02432">
    <property type="entry name" value="lysidine_TilS_N"/>
    <property type="match status" value="1"/>
</dbReference>
<evidence type="ECO:0000256" key="4">
    <source>
        <dbReference type="ARBA" id="ARBA00022694"/>
    </source>
</evidence>
<comment type="function">
    <text evidence="8">Ligates lysine onto the cytidine present at position 34 of the AUA codon-specific tRNA(Ile) that contains the anticodon CAU, in an ATP-dependent manner. Cytidine is converted to lysidine, thus changing the amino acid specificity of the tRNA from methionine to isoleucine.</text>
</comment>
<keyword evidence="3 8" id="KW-0436">Ligase</keyword>
<keyword evidence="2 8" id="KW-0963">Cytoplasm</keyword>
<dbReference type="STRING" id="525904.Tter_1051"/>
<dbReference type="eggNOG" id="COG0037">
    <property type="taxonomic scope" value="Bacteria"/>
</dbReference>
<dbReference type="EC" id="6.3.4.19" evidence="8"/>
<proteinExistence type="inferred from homology"/>
<accession>D1CGB1</accession>
<dbReference type="SUPFAM" id="SSF52402">
    <property type="entry name" value="Adenine nucleotide alpha hydrolases-like"/>
    <property type="match status" value="1"/>
</dbReference>
<dbReference type="InterPro" id="IPR014729">
    <property type="entry name" value="Rossmann-like_a/b/a_fold"/>
</dbReference>
<protein>
    <recommendedName>
        <fullName evidence="8">tRNA(Ile)-lysidine synthase</fullName>
        <ecNumber evidence="8">6.3.4.19</ecNumber>
    </recommendedName>
    <alternativeName>
        <fullName evidence="8">tRNA(Ile)-2-lysyl-cytidine synthase</fullName>
    </alternativeName>
    <alternativeName>
        <fullName evidence="8">tRNA(Ile)-lysidine synthetase</fullName>
    </alternativeName>
</protein>
<comment type="subcellular location">
    <subcellularLocation>
        <location evidence="1 8">Cytoplasm</location>
    </subcellularLocation>
</comment>
<evidence type="ECO:0000256" key="3">
    <source>
        <dbReference type="ARBA" id="ARBA00022598"/>
    </source>
</evidence>
<sequence>MILGLSGGADSIALFHVLYELRSILGINISVAHFDHRLRPESSDQASQLAKYIEQFDVNFYLGSADVAGAALQAKASIEDTARKYRYDFLAACARKENALVCVAHNQQDQAETFLLNLARGTGLDGLCGMLPIDRVPGNPDVELVRPFLGIAHEDIRNYCRLNSLPVIEDPSNLSLDFTRNKIRHLVLPALKQANQEVVKHIALTTSILQQEKRLLDSRALDFLAQHSIIRHNFISVELVAVMNSPRSLIIRALKMALSQAFGSDEGFGARHLEALYLLARSKSGNSIDLPGGIRAIKAPQALIVWAGILPMDAIYSLPLMEDDGTLSPNWDWEVTPSAALVQPHALPGNNLHEHVVCDINKIRLRPARRSDKFIPLGMKFEKTVDEFLLDRKVPYFIREHVPVIEQDGEIIWLVGWRIDDRHKILYNYEPYVCIRFYRKGN</sequence>
<dbReference type="HAMAP" id="MF_01161">
    <property type="entry name" value="tRNA_Ile_lys_synt"/>
    <property type="match status" value="1"/>
</dbReference>
<comment type="domain">
    <text evidence="8">The N-terminal region contains the highly conserved SGGXDS motif, predicted to be a P-loop motif involved in ATP binding.</text>
</comment>
<feature type="binding site" evidence="8">
    <location>
        <begin position="6"/>
        <end position="11"/>
    </location>
    <ligand>
        <name>ATP</name>
        <dbReference type="ChEBI" id="CHEBI:30616"/>
    </ligand>
</feature>
<dbReference type="CDD" id="cd01992">
    <property type="entry name" value="TilS_N"/>
    <property type="match status" value="1"/>
</dbReference>
<dbReference type="Pfam" id="PF11734">
    <property type="entry name" value="TilS_C"/>
    <property type="match status" value="1"/>
</dbReference>
<dbReference type="SUPFAM" id="SSF56037">
    <property type="entry name" value="PheT/TilS domain"/>
    <property type="match status" value="1"/>
</dbReference>